<evidence type="ECO:0000256" key="1">
    <source>
        <dbReference type="SAM" id="MobiDB-lite"/>
    </source>
</evidence>
<dbReference type="Proteomes" id="UP000249758">
    <property type="component" value="Segment"/>
</dbReference>
<dbReference type="GeneID" id="36841211"/>
<feature type="region of interest" description="Disordered" evidence="1">
    <location>
        <begin position="53"/>
        <end position="89"/>
    </location>
</feature>
<feature type="region of interest" description="Disordered" evidence="1">
    <location>
        <begin position="240"/>
        <end position="266"/>
    </location>
</feature>
<feature type="compositionally biased region" description="Acidic residues" evidence="1">
    <location>
        <begin position="60"/>
        <end position="80"/>
    </location>
</feature>
<reference evidence="2" key="1">
    <citation type="journal article" date="2018" name="Nat. Commun.">
        <title>Diversity and evolution of the emerging Pandoraviridae family.</title>
        <authorList>
            <person name="Legendre M."/>
            <person name="Fabre E."/>
            <person name="Poirot O."/>
            <person name="Jeudy S."/>
            <person name="Lartigue A."/>
            <person name="Alempic J.M."/>
            <person name="Beucher L."/>
            <person name="Philippe N."/>
            <person name="Bertaux L."/>
            <person name="Christo-Foroux E."/>
            <person name="Labadie K."/>
            <person name="Coute Y."/>
            <person name="Abergel C."/>
            <person name="Claverie J.M."/>
        </authorList>
    </citation>
    <scope>NUCLEOTIDE SEQUENCE [LARGE SCALE GENOMIC DNA]</scope>
    <source>
        <strain evidence="2">Macleodensis</strain>
    </source>
</reference>
<organism evidence="2">
    <name type="scientific">Pandoravirus macleodensis</name>
    <dbReference type="NCBI Taxonomy" id="2107707"/>
    <lineage>
        <taxon>Viruses</taxon>
        <taxon>Pandoravirus</taxon>
    </lineage>
</organism>
<dbReference type="KEGG" id="vg:36841211"/>
<evidence type="ECO:0000313" key="2">
    <source>
        <dbReference type="EMBL" id="AVK76756.1"/>
    </source>
</evidence>
<protein>
    <submittedName>
        <fullName evidence="2">Uncharacterized protein</fullName>
    </submittedName>
</protein>
<dbReference type="RefSeq" id="YP_009480752.1">
    <property type="nucleotide sequence ID" value="NC_037665.1"/>
</dbReference>
<proteinExistence type="predicted"/>
<sequence>MQRSRVDNIDGGGSQFYPRQLIDNQYGVIDMGGYVDNDGTDAVIGAMSNHEAWADQRQYDDDENDTDEDGADDDREEDEQNQLGDDGASADLVDLMGEDVFLLLLQSLVAQGRAGDLAALCSSSQRARDVCQRARVNWARDFPDLAAAYGGGGGENNEMLHGVPASAAAVGMAQPSVLQTALAMRRQHDARLAQERFCVLYALYAQAVTRRVAIERQRAHALDLESGAAMQTARNVEQARTEARSAAAPMTAGRSSRSPGSTFGRILRGMVPSRSARSSRSAFRTSLQREVEPHPDVADVLRSPADMTLGDLLAWAHGVDGVSGYVLGGFDGDAAPWHVTQLADEQPVPYGDPRLRYFYVTSMDPPPGAIISLDDRRLIGRDVVSTLRADVDRAVARSDARQLRNKVEHAVNESLRRALIAPGRARFAPQWARSRGVPRPQRNDEEEDMSLATLRALDQLSQRCAGANLFEAFAPVSTYLAVRPFGSTNNVTYDIIVGLPLA</sequence>
<name>A0A2U7UE91_9VIRU</name>
<gene>
    <name evidence="2" type="ORF">pmac_cds_68</name>
</gene>
<dbReference type="EMBL" id="MG011691">
    <property type="protein sequence ID" value="AVK76756.1"/>
    <property type="molecule type" value="Genomic_DNA"/>
</dbReference>
<accession>A0A2U7UE91</accession>